<feature type="non-terminal residue" evidence="3">
    <location>
        <position position="1"/>
    </location>
</feature>
<sequence length="501" mass="55225">SLLLFVVVWPHLGVRLLFLSSTLTSATIFGDSLLAAFKLLPAMSRRRLYLTTPGDADYLLPSADELRKDGRGVRERWSAPQAPMGCASAARHPPALAWDFPSTSWSRSAARLSSRSTHAGVSASGGARLKHLRDVRPLPGTHPRPRGPPTSTVVEDPAAQRPRMSLQACTRGLCVAAPWSWSRSLGNKMLASPALVNVCVLELSRSESWRLDLRRDLATAGWVEGCPQAVGARLKHPHTGYTTPTPRTPTPSTPSTSTKQPQVQDQVCGAVRRLWAHAGEPRYPAAWYGKAWSERGACGSAARILTGTRDINLGSALAGATRFLPPVPMNLYVSCGSILNTVLRDDSGQPRYRIETSTILGLKDEETTISRFLPGTSASGARGLREEEIARIEWHRIRSTMFERPGQNPVEVDVKRAFTATNGQSYTWKSGRKRSSLSRNDSYSSRIAQYHKRSYGILGKAHSPYLEIFPAGLSITDEIVVTFIYVEWRRDQREKARRNHA</sequence>
<dbReference type="Proteomes" id="UP000298327">
    <property type="component" value="Unassembled WGS sequence"/>
</dbReference>
<evidence type="ECO:0000259" key="2">
    <source>
        <dbReference type="Pfam" id="PF20236"/>
    </source>
</evidence>
<proteinExistence type="predicted"/>
<feature type="domain" description="DUF6593" evidence="2">
    <location>
        <begin position="337"/>
        <end position="491"/>
    </location>
</feature>
<dbReference type="OrthoDB" id="3360976at2759"/>
<evidence type="ECO:0000313" key="3">
    <source>
        <dbReference type="EMBL" id="TFY53665.1"/>
    </source>
</evidence>
<dbReference type="EMBL" id="SEOQ01001120">
    <property type="protein sequence ID" value="TFY53665.1"/>
    <property type="molecule type" value="Genomic_DNA"/>
</dbReference>
<gene>
    <name evidence="3" type="ORF">EVG20_g10011</name>
</gene>
<name>A0A4Y9XUD3_9AGAM</name>
<keyword evidence="4" id="KW-1185">Reference proteome</keyword>
<protein>
    <recommendedName>
        <fullName evidence="2">DUF6593 domain-containing protein</fullName>
    </recommendedName>
</protein>
<dbReference type="InterPro" id="IPR046528">
    <property type="entry name" value="DUF6593"/>
</dbReference>
<evidence type="ECO:0000256" key="1">
    <source>
        <dbReference type="SAM" id="MobiDB-lite"/>
    </source>
</evidence>
<evidence type="ECO:0000313" key="4">
    <source>
        <dbReference type="Proteomes" id="UP000298327"/>
    </source>
</evidence>
<reference evidence="3 4" key="1">
    <citation type="submission" date="2019-02" db="EMBL/GenBank/DDBJ databases">
        <title>Genome sequencing of the rare red list fungi Dentipellis fragilis.</title>
        <authorList>
            <person name="Buettner E."/>
            <person name="Kellner H."/>
        </authorList>
    </citation>
    <scope>NUCLEOTIDE SEQUENCE [LARGE SCALE GENOMIC DNA]</scope>
    <source>
        <strain evidence="3 4">DSM 105465</strain>
    </source>
</reference>
<accession>A0A4Y9XUD3</accession>
<organism evidence="3 4">
    <name type="scientific">Dentipellis fragilis</name>
    <dbReference type="NCBI Taxonomy" id="205917"/>
    <lineage>
        <taxon>Eukaryota</taxon>
        <taxon>Fungi</taxon>
        <taxon>Dikarya</taxon>
        <taxon>Basidiomycota</taxon>
        <taxon>Agaricomycotina</taxon>
        <taxon>Agaricomycetes</taxon>
        <taxon>Russulales</taxon>
        <taxon>Hericiaceae</taxon>
        <taxon>Dentipellis</taxon>
    </lineage>
</organism>
<feature type="region of interest" description="Disordered" evidence="1">
    <location>
        <begin position="233"/>
        <end position="263"/>
    </location>
</feature>
<feature type="region of interest" description="Disordered" evidence="1">
    <location>
        <begin position="134"/>
        <end position="161"/>
    </location>
</feature>
<comment type="caution">
    <text evidence="3">The sequence shown here is derived from an EMBL/GenBank/DDBJ whole genome shotgun (WGS) entry which is preliminary data.</text>
</comment>
<dbReference type="Pfam" id="PF20236">
    <property type="entry name" value="DUF6593"/>
    <property type="match status" value="1"/>
</dbReference>
<dbReference type="AlphaFoldDB" id="A0A4Y9XUD3"/>